<dbReference type="AlphaFoldDB" id="A0A183G1C4"/>
<evidence type="ECO:0000313" key="2">
    <source>
        <dbReference type="Proteomes" id="UP000050761"/>
    </source>
</evidence>
<dbReference type="WBParaSite" id="HPBE_0001497901-mRNA-1">
    <property type="protein sequence ID" value="HPBE_0001497901-mRNA-1"/>
    <property type="gene ID" value="HPBE_0001497901"/>
</dbReference>
<reference evidence="3" key="2">
    <citation type="submission" date="2019-09" db="UniProtKB">
        <authorList>
            <consortium name="WormBaseParasite"/>
        </authorList>
    </citation>
    <scope>IDENTIFICATION</scope>
</reference>
<accession>A0A183G1C4</accession>
<reference evidence="1 2" key="1">
    <citation type="submission" date="2018-11" db="EMBL/GenBank/DDBJ databases">
        <authorList>
            <consortium name="Pathogen Informatics"/>
        </authorList>
    </citation>
    <scope>NUCLEOTIDE SEQUENCE [LARGE SCALE GENOMIC DNA]</scope>
</reference>
<accession>A0A3P8B301</accession>
<dbReference type="OrthoDB" id="6236007at2759"/>
<dbReference type="EMBL" id="UZAH01028638">
    <property type="protein sequence ID" value="VDP01435.1"/>
    <property type="molecule type" value="Genomic_DNA"/>
</dbReference>
<evidence type="ECO:0000313" key="3">
    <source>
        <dbReference type="WBParaSite" id="HPBE_0001497901-mRNA-1"/>
    </source>
</evidence>
<dbReference type="Proteomes" id="UP000050761">
    <property type="component" value="Unassembled WGS sequence"/>
</dbReference>
<sequence>MVLLRDVFTISCPACSAGYQCDENTGICRRFRQANADLPQLSCGNCPLGTMCDSNTGSCRIFRFPGKYNDEVRTLTLQLEFNDEFGCEIEPFNAKRVFRLRLIYVQGSVVHPDICVTAIQEHVEISGKLKEYAQQ</sequence>
<protein>
    <submittedName>
        <fullName evidence="3">Laminin EGF-like domain-containing protein</fullName>
    </submittedName>
</protein>
<keyword evidence="2" id="KW-1185">Reference proteome</keyword>
<name>A0A183G1C4_HELPZ</name>
<evidence type="ECO:0000313" key="1">
    <source>
        <dbReference type="EMBL" id="VDP01435.1"/>
    </source>
</evidence>
<proteinExistence type="predicted"/>
<organism evidence="2 3">
    <name type="scientific">Heligmosomoides polygyrus</name>
    <name type="common">Parasitic roundworm</name>
    <dbReference type="NCBI Taxonomy" id="6339"/>
    <lineage>
        <taxon>Eukaryota</taxon>
        <taxon>Metazoa</taxon>
        <taxon>Ecdysozoa</taxon>
        <taxon>Nematoda</taxon>
        <taxon>Chromadorea</taxon>
        <taxon>Rhabditida</taxon>
        <taxon>Rhabditina</taxon>
        <taxon>Rhabditomorpha</taxon>
        <taxon>Strongyloidea</taxon>
        <taxon>Heligmosomidae</taxon>
        <taxon>Heligmosomoides</taxon>
    </lineage>
</organism>
<gene>
    <name evidence="1" type="ORF">HPBE_LOCUS14980</name>
</gene>